<sequence>MSIVHKQVIDLSYYYRTGGVSSGKTIASFDAAYIRAGQGTHGYKDPCYDEFFDQFAGVLPRGSYFLFDGNKTVNTQAAQWLAFTEGRRGEMLLAADFEQRYNHTSSQAQAFVEQVEQVFGMPALVYCNPAVIARWGYPRWLTERPIWLAWYLYDTDKYPDLEKYEYYAPFYAQRGGRVPPLGSAYNYLVDSIALWQFTDKADGLHYAANAKTADPANTQGIKAIDINATLGSLDALLVNPVATPPAPPAPPPSPPAPPVPPVPSVPDCCEELRNELAALTLRVVALESGTPPPPTGYPCDMIVATEGGDGYYLMLRSGIENGNIITRMPNGSRLTALGDPTPDSQGRGDWLWCEYDHLRGWAAGWLLSPAGSDHPALPAETMEVVVTDEKLRVEYIVGYDKACSGKTPPGKPVMQPDEKNPIRYNQGDKITVRSGGQVFSCKDTPKTATILTPGNIEYYRIADGQPGCNAQFSDLYPVGGYVNAEKVRVV</sequence>
<dbReference type="GO" id="GO:0009253">
    <property type="term" value="P:peptidoglycan catabolic process"/>
    <property type="evidence" value="ECO:0007669"/>
    <property type="project" value="InterPro"/>
</dbReference>
<feature type="region of interest" description="Disordered" evidence="2">
    <location>
        <begin position="244"/>
        <end position="267"/>
    </location>
</feature>
<reference evidence="3" key="1">
    <citation type="submission" date="2020-03" db="EMBL/GenBank/DDBJ databases">
        <title>The deep terrestrial virosphere.</title>
        <authorList>
            <person name="Holmfeldt K."/>
            <person name="Nilsson E."/>
            <person name="Simone D."/>
            <person name="Lopez-Fernandez M."/>
            <person name="Wu X."/>
            <person name="de Brujin I."/>
            <person name="Lundin D."/>
            <person name="Andersson A."/>
            <person name="Bertilsson S."/>
            <person name="Dopson M."/>
        </authorList>
    </citation>
    <scope>NUCLEOTIDE SEQUENCE</scope>
    <source>
        <strain evidence="3">MM415B03427</strain>
    </source>
</reference>
<dbReference type="SUPFAM" id="SSF51445">
    <property type="entry name" value="(Trans)glycosidases"/>
    <property type="match status" value="1"/>
</dbReference>
<name>A0A6M3L881_9ZZZZ</name>
<dbReference type="GO" id="GO:0016998">
    <property type="term" value="P:cell wall macromolecule catabolic process"/>
    <property type="evidence" value="ECO:0007669"/>
    <property type="project" value="InterPro"/>
</dbReference>
<gene>
    <name evidence="3" type="ORF">MM415B03427_0006</name>
</gene>
<dbReference type="GO" id="GO:0003796">
    <property type="term" value="F:lysozyme activity"/>
    <property type="evidence" value="ECO:0007669"/>
    <property type="project" value="InterPro"/>
</dbReference>
<accession>A0A6M3L881</accession>
<evidence type="ECO:0000256" key="1">
    <source>
        <dbReference type="ARBA" id="ARBA00010646"/>
    </source>
</evidence>
<protein>
    <submittedName>
        <fullName evidence="3">Putative glycoside hydrolase</fullName>
    </submittedName>
</protein>
<dbReference type="InterPro" id="IPR002053">
    <property type="entry name" value="Glyco_hydro_25"/>
</dbReference>
<dbReference type="EMBL" id="MT142971">
    <property type="protein sequence ID" value="QJA91227.1"/>
    <property type="molecule type" value="Genomic_DNA"/>
</dbReference>
<dbReference type="AlphaFoldDB" id="A0A6M3L881"/>
<evidence type="ECO:0000256" key="2">
    <source>
        <dbReference type="SAM" id="MobiDB-lite"/>
    </source>
</evidence>
<dbReference type="Pfam" id="PF01183">
    <property type="entry name" value="Glyco_hydro_25"/>
    <property type="match status" value="1"/>
</dbReference>
<proteinExistence type="inferred from homology"/>
<evidence type="ECO:0000313" key="3">
    <source>
        <dbReference type="EMBL" id="QJA91227.1"/>
    </source>
</evidence>
<feature type="compositionally biased region" description="Pro residues" evidence="2">
    <location>
        <begin position="244"/>
        <end position="264"/>
    </location>
</feature>
<keyword evidence="3" id="KW-0378">Hydrolase</keyword>
<organism evidence="3">
    <name type="scientific">viral metagenome</name>
    <dbReference type="NCBI Taxonomy" id="1070528"/>
    <lineage>
        <taxon>unclassified sequences</taxon>
        <taxon>metagenomes</taxon>
        <taxon>organismal metagenomes</taxon>
    </lineage>
</organism>
<dbReference type="Gene3D" id="3.20.20.80">
    <property type="entry name" value="Glycosidases"/>
    <property type="match status" value="1"/>
</dbReference>
<dbReference type="InterPro" id="IPR017853">
    <property type="entry name" value="GH"/>
</dbReference>
<comment type="similarity">
    <text evidence="1">Belongs to the glycosyl hydrolase 25 family.</text>
</comment>